<protein>
    <recommendedName>
        <fullName evidence="1">Secretion system C-terminal sorting domain-containing protein</fullName>
    </recommendedName>
</protein>
<feature type="domain" description="Secretion system C-terminal sorting" evidence="1">
    <location>
        <begin position="259"/>
        <end position="334"/>
    </location>
</feature>
<reference evidence="3" key="1">
    <citation type="submission" date="2016-04" db="EMBL/GenBank/DDBJ databases">
        <authorList>
            <person name="Chen L."/>
            <person name="Zhuang W."/>
            <person name="Wang G."/>
        </authorList>
    </citation>
    <scope>NUCLEOTIDE SEQUENCE [LARGE SCALE GENOMIC DNA]</scope>
    <source>
        <strain evidence="3">208</strain>
    </source>
</reference>
<dbReference type="OrthoDB" id="607399at2"/>
<name>A0A1V9FKP7_9BACT</name>
<keyword evidence="3" id="KW-1185">Reference proteome</keyword>
<sequence>MLVRWSNAPYSTWSAPITIATGAVSEDICAVTALPGKIGVLWSNQNTRRFGFKTHTDGADPAVWSDDEVPAGQSALNEGAGMADDHLNMVPASDGTLYCAVKTGYNKDGLAAMALLVRRPNNTWDDLYPVTSSKEGNRPIVVVNEAAGKVKVMYVTQIVNFDGTRSGDIIYRESSTTAISFGPPLTLMSGAGNYNIGYATSAHQTYSPSVVVWATNESVSPLKAVGVLASDGMLPEGLARMATAPAIIENNDNKHQVLVYPSPFTTSTTVSFTFSHRVQYSIVLYNSIGERVRMIKQGRAEAGVRNTVNIDGSHLSAGLYFIKVQAGGKTQTLKLLKK</sequence>
<dbReference type="AlphaFoldDB" id="A0A1V9FKP7"/>
<accession>A0A1V9FKP7</accession>
<proteinExistence type="predicted"/>
<evidence type="ECO:0000259" key="1">
    <source>
        <dbReference type="Pfam" id="PF18962"/>
    </source>
</evidence>
<dbReference type="EMBL" id="LWBP01000186">
    <property type="protein sequence ID" value="OQP58867.1"/>
    <property type="molecule type" value="Genomic_DNA"/>
</dbReference>
<dbReference type="Proteomes" id="UP000192276">
    <property type="component" value="Unassembled WGS sequence"/>
</dbReference>
<dbReference type="InterPro" id="IPR026444">
    <property type="entry name" value="Secre_tail"/>
</dbReference>
<evidence type="ECO:0000313" key="2">
    <source>
        <dbReference type="EMBL" id="OQP58867.1"/>
    </source>
</evidence>
<comment type="caution">
    <text evidence="2">The sequence shown here is derived from an EMBL/GenBank/DDBJ whole genome shotgun (WGS) entry which is preliminary data.</text>
</comment>
<dbReference type="Pfam" id="PF18962">
    <property type="entry name" value="Por_Secre_tail"/>
    <property type="match status" value="1"/>
</dbReference>
<gene>
    <name evidence="2" type="ORF">A4R26_22050</name>
</gene>
<dbReference type="NCBIfam" id="TIGR04183">
    <property type="entry name" value="Por_Secre_tail"/>
    <property type="match status" value="1"/>
</dbReference>
<dbReference type="RefSeq" id="WP_081164758.1">
    <property type="nucleotide sequence ID" value="NZ_LWBP01000186.1"/>
</dbReference>
<evidence type="ECO:0000313" key="3">
    <source>
        <dbReference type="Proteomes" id="UP000192276"/>
    </source>
</evidence>
<organism evidence="2 3">
    <name type="scientific">Niastella populi</name>
    <dbReference type="NCBI Taxonomy" id="550983"/>
    <lineage>
        <taxon>Bacteria</taxon>
        <taxon>Pseudomonadati</taxon>
        <taxon>Bacteroidota</taxon>
        <taxon>Chitinophagia</taxon>
        <taxon>Chitinophagales</taxon>
        <taxon>Chitinophagaceae</taxon>
        <taxon>Niastella</taxon>
    </lineage>
</organism>
<dbReference type="STRING" id="550983.A4R26_22050"/>